<dbReference type="EMBL" id="WSZM01000308">
    <property type="protein sequence ID" value="KAF4035522.1"/>
    <property type="molecule type" value="Genomic_DNA"/>
</dbReference>
<name>A0A833SJM6_PHYIN</name>
<gene>
    <name evidence="1" type="ORF">GN244_ATG12424</name>
</gene>
<sequence length="76" mass="8356">MQSCIGSFPKEIGRWKASVLKNEGRDDVLSNASDARASVKPRCYSGAISSYKDRTDKKKHSATLATYPATRVSRCC</sequence>
<organism evidence="1 2">
    <name type="scientific">Phytophthora infestans</name>
    <name type="common">Potato late blight agent</name>
    <name type="synonym">Botrytis infestans</name>
    <dbReference type="NCBI Taxonomy" id="4787"/>
    <lineage>
        <taxon>Eukaryota</taxon>
        <taxon>Sar</taxon>
        <taxon>Stramenopiles</taxon>
        <taxon>Oomycota</taxon>
        <taxon>Peronosporomycetes</taxon>
        <taxon>Peronosporales</taxon>
        <taxon>Peronosporaceae</taxon>
        <taxon>Phytophthora</taxon>
    </lineage>
</organism>
<proteinExistence type="predicted"/>
<dbReference type="Proteomes" id="UP000602510">
    <property type="component" value="Unassembled WGS sequence"/>
</dbReference>
<dbReference type="AlphaFoldDB" id="A0A833SJM6"/>
<reference evidence="1" key="1">
    <citation type="submission" date="2020-04" db="EMBL/GenBank/DDBJ databases">
        <title>Hybrid Assembly of Korean Phytophthora infestans isolates.</title>
        <authorList>
            <person name="Prokchorchik M."/>
            <person name="Lee Y."/>
            <person name="Seo J."/>
            <person name="Cho J.-H."/>
            <person name="Park Y.-E."/>
            <person name="Jang D.-C."/>
            <person name="Im J.-S."/>
            <person name="Choi J.-G."/>
            <person name="Park H.-J."/>
            <person name="Lee G.-B."/>
            <person name="Lee Y.-G."/>
            <person name="Hong S.-Y."/>
            <person name="Cho K."/>
            <person name="Sohn K.H."/>
        </authorList>
    </citation>
    <scope>NUCLEOTIDE SEQUENCE</scope>
    <source>
        <strain evidence="1">KR_1_A1</strain>
    </source>
</reference>
<protein>
    <submittedName>
        <fullName evidence="1">Uncharacterized protein</fullName>
    </submittedName>
</protein>
<accession>A0A833SJM6</accession>
<keyword evidence="2" id="KW-1185">Reference proteome</keyword>
<evidence type="ECO:0000313" key="2">
    <source>
        <dbReference type="Proteomes" id="UP000602510"/>
    </source>
</evidence>
<evidence type="ECO:0000313" key="1">
    <source>
        <dbReference type="EMBL" id="KAF4035522.1"/>
    </source>
</evidence>
<comment type="caution">
    <text evidence="1">The sequence shown here is derived from an EMBL/GenBank/DDBJ whole genome shotgun (WGS) entry which is preliminary data.</text>
</comment>